<feature type="region of interest" description="Disordered" evidence="2">
    <location>
        <begin position="54"/>
        <end position="79"/>
    </location>
</feature>
<keyword evidence="4" id="KW-1185">Reference proteome</keyword>
<name>A0A484LN02_9ASTE</name>
<reference evidence="3 4" key="1">
    <citation type="submission" date="2018-04" db="EMBL/GenBank/DDBJ databases">
        <authorList>
            <person name="Vogel A."/>
        </authorList>
    </citation>
    <scope>NUCLEOTIDE SEQUENCE [LARGE SCALE GENOMIC DNA]</scope>
</reference>
<proteinExistence type="predicted"/>
<keyword evidence="1" id="KW-0175">Coiled coil</keyword>
<dbReference type="AlphaFoldDB" id="A0A484LN02"/>
<feature type="coiled-coil region" evidence="1">
    <location>
        <begin position="135"/>
        <end position="162"/>
    </location>
</feature>
<gene>
    <name evidence="3" type="ORF">CCAM_LOCUS19629</name>
</gene>
<dbReference type="EMBL" id="OOIL02001730">
    <property type="protein sequence ID" value="VFQ77853.1"/>
    <property type="molecule type" value="Genomic_DNA"/>
</dbReference>
<sequence length="200" mass="22018">MEEDVGAVFRRKHKMEDEDQDIVTFIRQAISVASVVAPDQLKNQRTHILKLLFNEDHHPQTPAPTDTKKKNINSKPPAADVSCSRKIKIKIVNNKKPHHDQLAAAAANNSAPAPAAPNNHTPIQEAAVGSSFKKAAAAAENKKLLEAAKRNLSQRYAEVAENKAKRKIQCIGVSETMMLLSRDRTTAAAPNPKRRIGGRW</sequence>
<evidence type="ECO:0000313" key="4">
    <source>
        <dbReference type="Proteomes" id="UP000595140"/>
    </source>
</evidence>
<organism evidence="3 4">
    <name type="scientific">Cuscuta campestris</name>
    <dbReference type="NCBI Taxonomy" id="132261"/>
    <lineage>
        <taxon>Eukaryota</taxon>
        <taxon>Viridiplantae</taxon>
        <taxon>Streptophyta</taxon>
        <taxon>Embryophyta</taxon>
        <taxon>Tracheophyta</taxon>
        <taxon>Spermatophyta</taxon>
        <taxon>Magnoliopsida</taxon>
        <taxon>eudicotyledons</taxon>
        <taxon>Gunneridae</taxon>
        <taxon>Pentapetalae</taxon>
        <taxon>asterids</taxon>
        <taxon>lamiids</taxon>
        <taxon>Solanales</taxon>
        <taxon>Convolvulaceae</taxon>
        <taxon>Cuscuteae</taxon>
        <taxon>Cuscuta</taxon>
        <taxon>Cuscuta subgen. Grammica</taxon>
        <taxon>Cuscuta sect. Cleistogrammica</taxon>
    </lineage>
</organism>
<accession>A0A484LN02</accession>
<dbReference type="Proteomes" id="UP000595140">
    <property type="component" value="Unassembled WGS sequence"/>
</dbReference>
<evidence type="ECO:0000256" key="2">
    <source>
        <dbReference type="SAM" id="MobiDB-lite"/>
    </source>
</evidence>
<evidence type="ECO:0000313" key="3">
    <source>
        <dbReference type="EMBL" id="VFQ77853.1"/>
    </source>
</evidence>
<protein>
    <submittedName>
        <fullName evidence="3">Uncharacterized protein</fullName>
    </submittedName>
</protein>
<evidence type="ECO:0000256" key="1">
    <source>
        <dbReference type="SAM" id="Coils"/>
    </source>
</evidence>